<dbReference type="Pfam" id="PF13853">
    <property type="entry name" value="7tm_4"/>
    <property type="match status" value="1"/>
</dbReference>
<evidence type="ECO:0000256" key="7">
    <source>
        <dbReference type="ARBA" id="ARBA00023040"/>
    </source>
</evidence>
<keyword evidence="3 13" id="KW-0716">Sensory transduction</keyword>
<evidence type="ECO:0000256" key="13">
    <source>
        <dbReference type="RuleBase" id="RU363047"/>
    </source>
</evidence>
<keyword evidence="10" id="KW-0325">Glycoprotein</keyword>
<comment type="similarity">
    <text evidence="12">Belongs to the G-protein coupled receptor 1 family.</text>
</comment>
<evidence type="ECO:0000256" key="2">
    <source>
        <dbReference type="ARBA" id="ARBA00022475"/>
    </source>
</evidence>
<feature type="domain" description="G-protein coupled receptors family 1 profile" evidence="14">
    <location>
        <begin position="41"/>
        <end position="290"/>
    </location>
</feature>
<evidence type="ECO:0000256" key="1">
    <source>
        <dbReference type="ARBA" id="ARBA00004651"/>
    </source>
</evidence>
<dbReference type="PRINTS" id="PR00237">
    <property type="entry name" value="GPCRRHODOPSN"/>
</dbReference>
<dbReference type="Gene3D" id="1.20.1070.10">
    <property type="entry name" value="Rhodopsin 7-helix transmembrane proteins"/>
    <property type="match status" value="1"/>
</dbReference>
<evidence type="ECO:0000256" key="5">
    <source>
        <dbReference type="ARBA" id="ARBA00022725"/>
    </source>
</evidence>
<evidence type="ECO:0000256" key="8">
    <source>
        <dbReference type="ARBA" id="ARBA00023136"/>
    </source>
</evidence>
<keyword evidence="2 13" id="KW-1003">Cell membrane</keyword>
<dbReference type="OrthoDB" id="5950740at2759"/>
<keyword evidence="9 12" id="KW-0675">Receptor</keyword>
<feature type="transmembrane region" description="Helical" evidence="13">
    <location>
        <begin position="273"/>
        <end position="292"/>
    </location>
</feature>
<feature type="transmembrane region" description="Helical" evidence="13">
    <location>
        <begin position="59"/>
        <end position="79"/>
    </location>
</feature>
<keyword evidence="4 12" id="KW-0812">Transmembrane</keyword>
<dbReference type="InterPro" id="IPR000725">
    <property type="entry name" value="Olfact_rcpt"/>
</dbReference>
<dbReference type="GO" id="GO:0004984">
    <property type="term" value="F:olfactory receptor activity"/>
    <property type="evidence" value="ECO:0007669"/>
    <property type="project" value="InterPro"/>
</dbReference>
<dbReference type="PROSITE" id="PS50262">
    <property type="entry name" value="G_PROTEIN_RECEP_F1_2"/>
    <property type="match status" value="1"/>
</dbReference>
<dbReference type="InterPro" id="IPR000276">
    <property type="entry name" value="GPCR_Rhodpsn"/>
</dbReference>
<keyword evidence="16" id="KW-1185">Reference proteome</keyword>
<keyword evidence="5 13" id="KW-0552">Olfaction</keyword>
<dbReference type="Ensembl" id="ENSLLET00000020109.1">
    <property type="protein sequence ID" value="ENSLLEP00000019347.1"/>
    <property type="gene ID" value="ENSLLEG00000012250.1"/>
</dbReference>
<name>A0A8C5MZG9_9ANUR</name>
<dbReference type="PRINTS" id="PR00245">
    <property type="entry name" value="OLFACTORYR"/>
</dbReference>
<dbReference type="PANTHER" id="PTHR26453">
    <property type="entry name" value="OLFACTORY RECEPTOR"/>
    <property type="match status" value="1"/>
</dbReference>
<dbReference type="GO" id="GO:0005886">
    <property type="term" value="C:plasma membrane"/>
    <property type="evidence" value="ECO:0007669"/>
    <property type="project" value="UniProtKB-SubCell"/>
</dbReference>
<feature type="transmembrane region" description="Helical" evidence="13">
    <location>
        <begin position="201"/>
        <end position="226"/>
    </location>
</feature>
<evidence type="ECO:0000256" key="11">
    <source>
        <dbReference type="ARBA" id="ARBA00023224"/>
    </source>
</evidence>
<evidence type="ECO:0000256" key="10">
    <source>
        <dbReference type="ARBA" id="ARBA00023180"/>
    </source>
</evidence>
<keyword evidence="11 12" id="KW-0807">Transducer</keyword>
<reference evidence="15" key="2">
    <citation type="submission" date="2025-09" db="UniProtKB">
        <authorList>
            <consortium name="Ensembl"/>
        </authorList>
    </citation>
    <scope>IDENTIFICATION</scope>
</reference>
<keyword evidence="7 12" id="KW-0297">G-protein coupled receptor</keyword>
<evidence type="ECO:0000256" key="3">
    <source>
        <dbReference type="ARBA" id="ARBA00022606"/>
    </source>
</evidence>
<dbReference type="InterPro" id="IPR017452">
    <property type="entry name" value="GPCR_Rhodpsn_7TM"/>
</dbReference>
<evidence type="ECO:0000313" key="15">
    <source>
        <dbReference type="Ensembl" id="ENSLLEP00000019347.1"/>
    </source>
</evidence>
<evidence type="ECO:0000259" key="14">
    <source>
        <dbReference type="PROSITE" id="PS50262"/>
    </source>
</evidence>
<dbReference type="Proteomes" id="UP000694569">
    <property type="component" value="Unplaced"/>
</dbReference>
<sequence length="317" mass="35916">MNGGNQTLITEFILIGLSQNQVTKNLLFALFFFIYIVTICGNVILISTVISSPHLHTPMYYFLCHLSFIDLFYSTCIAPKMLQDLIRPGKGKISYVICVLQMNISLLLGDTEYILLAVMAYDRYVAICFPLRYMVIMSWRRCKNITIIVWFGCFLCFVLPTISNQRPICKGNVINHFVCEIIAMVKLVCGDTSYEEAKITFASLFTLLVPFSFIVATYVCIIRSVLKIQTEDGRTKAFSTCASHLTVVIMSYGTCMTFIYLGQAKHLPNKHKVFTVFYVVVTPMLNPLIYSLRNNEVKGAFLKLICANKKITALPAR</sequence>
<keyword evidence="8 13" id="KW-0472">Membrane</keyword>
<comment type="subcellular location">
    <subcellularLocation>
        <location evidence="1 13">Cell membrane</location>
        <topology evidence="1 13">Multi-pass membrane protein</topology>
    </subcellularLocation>
</comment>
<keyword evidence="6 13" id="KW-1133">Transmembrane helix</keyword>
<evidence type="ECO:0000313" key="16">
    <source>
        <dbReference type="Proteomes" id="UP000694569"/>
    </source>
</evidence>
<feature type="transmembrane region" description="Helical" evidence="13">
    <location>
        <begin position="26"/>
        <end position="47"/>
    </location>
</feature>
<feature type="transmembrane region" description="Helical" evidence="13">
    <location>
        <begin position="238"/>
        <end position="261"/>
    </location>
</feature>
<dbReference type="GeneTree" id="ENSGT01140000282496"/>
<evidence type="ECO:0000256" key="4">
    <source>
        <dbReference type="ARBA" id="ARBA00022692"/>
    </source>
</evidence>
<protein>
    <recommendedName>
        <fullName evidence="13">Olfactory receptor</fullName>
    </recommendedName>
</protein>
<dbReference type="AlphaFoldDB" id="A0A8C5MZG9"/>
<feature type="transmembrane region" description="Helical" evidence="13">
    <location>
        <begin position="145"/>
        <end position="163"/>
    </location>
</feature>
<evidence type="ECO:0000256" key="9">
    <source>
        <dbReference type="ARBA" id="ARBA00023170"/>
    </source>
</evidence>
<dbReference type="GO" id="GO:0004930">
    <property type="term" value="F:G protein-coupled receptor activity"/>
    <property type="evidence" value="ECO:0007669"/>
    <property type="project" value="UniProtKB-KW"/>
</dbReference>
<organism evidence="15 16">
    <name type="scientific">Leptobrachium leishanense</name>
    <name type="common">Leishan spiny toad</name>
    <dbReference type="NCBI Taxonomy" id="445787"/>
    <lineage>
        <taxon>Eukaryota</taxon>
        <taxon>Metazoa</taxon>
        <taxon>Chordata</taxon>
        <taxon>Craniata</taxon>
        <taxon>Vertebrata</taxon>
        <taxon>Euteleostomi</taxon>
        <taxon>Amphibia</taxon>
        <taxon>Batrachia</taxon>
        <taxon>Anura</taxon>
        <taxon>Pelobatoidea</taxon>
        <taxon>Megophryidae</taxon>
        <taxon>Leptobrachium</taxon>
    </lineage>
</organism>
<evidence type="ECO:0000256" key="12">
    <source>
        <dbReference type="RuleBase" id="RU000688"/>
    </source>
</evidence>
<dbReference type="SUPFAM" id="SSF81321">
    <property type="entry name" value="Family A G protein-coupled receptor-like"/>
    <property type="match status" value="1"/>
</dbReference>
<proteinExistence type="inferred from homology"/>
<accession>A0A8C5MZG9</accession>
<reference evidence="15" key="1">
    <citation type="submission" date="2025-08" db="UniProtKB">
        <authorList>
            <consortium name="Ensembl"/>
        </authorList>
    </citation>
    <scope>IDENTIFICATION</scope>
</reference>
<dbReference type="PROSITE" id="PS00237">
    <property type="entry name" value="G_PROTEIN_RECEP_F1_1"/>
    <property type="match status" value="1"/>
</dbReference>
<dbReference type="FunFam" id="1.20.1070.10:FF:000010">
    <property type="entry name" value="Olfactory receptor"/>
    <property type="match status" value="1"/>
</dbReference>
<evidence type="ECO:0000256" key="6">
    <source>
        <dbReference type="ARBA" id="ARBA00022989"/>
    </source>
</evidence>